<gene>
    <name evidence="2" type="ORF">BRAPAZ1V2_A05P09470.2</name>
</gene>
<name>A0A8D9GAU9_BRACM</name>
<sequence>SEGPQTIPKTTSKEGQAKQDWQALVRPSQANEVHSRRCYLKKLLRHTLRILADVEKPVYEAKVSTCRWKQRFKRLDSGPTTQAEHEGFRPQNTKRGRGQRPASF</sequence>
<feature type="region of interest" description="Disordered" evidence="1">
    <location>
        <begin position="1"/>
        <end position="23"/>
    </location>
</feature>
<feature type="non-terminal residue" evidence="2">
    <location>
        <position position="1"/>
    </location>
</feature>
<organism evidence="2 3">
    <name type="scientific">Brassica campestris</name>
    <name type="common">Field mustard</name>
    <dbReference type="NCBI Taxonomy" id="3711"/>
    <lineage>
        <taxon>Eukaryota</taxon>
        <taxon>Viridiplantae</taxon>
        <taxon>Streptophyta</taxon>
        <taxon>Embryophyta</taxon>
        <taxon>Tracheophyta</taxon>
        <taxon>Spermatophyta</taxon>
        <taxon>Magnoliopsida</taxon>
        <taxon>eudicotyledons</taxon>
        <taxon>Gunneridae</taxon>
        <taxon>Pentapetalae</taxon>
        <taxon>rosids</taxon>
        <taxon>malvids</taxon>
        <taxon>Brassicales</taxon>
        <taxon>Brassicaceae</taxon>
        <taxon>Brassiceae</taxon>
        <taxon>Brassica</taxon>
    </lineage>
</organism>
<protein>
    <submittedName>
        <fullName evidence="2">Uncharacterized protein</fullName>
    </submittedName>
</protein>
<accession>A0A8D9GAU9</accession>
<dbReference type="Gramene" id="A05p09470.2_BraZ1">
    <property type="protein sequence ID" value="A05p09470.2_BraZ1.CDS.1"/>
    <property type="gene ID" value="A05g09470.2_BraZ1"/>
</dbReference>
<evidence type="ECO:0000313" key="2">
    <source>
        <dbReference type="EMBL" id="CAG7874426.1"/>
    </source>
</evidence>
<evidence type="ECO:0000313" key="3">
    <source>
        <dbReference type="Proteomes" id="UP000694005"/>
    </source>
</evidence>
<proteinExistence type="predicted"/>
<dbReference type="AlphaFoldDB" id="A0A8D9GAU9"/>
<feature type="region of interest" description="Disordered" evidence="1">
    <location>
        <begin position="73"/>
        <end position="104"/>
    </location>
</feature>
<dbReference type="Proteomes" id="UP000694005">
    <property type="component" value="Chromosome A05"/>
</dbReference>
<dbReference type="EMBL" id="LS974621">
    <property type="protein sequence ID" value="CAG7874426.1"/>
    <property type="molecule type" value="Genomic_DNA"/>
</dbReference>
<evidence type="ECO:0000256" key="1">
    <source>
        <dbReference type="SAM" id="MobiDB-lite"/>
    </source>
</evidence>
<reference evidence="2 3" key="1">
    <citation type="submission" date="2021-07" db="EMBL/GenBank/DDBJ databases">
        <authorList>
            <consortium name="Genoscope - CEA"/>
            <person name="William W."/>
        </authorList>
    </citation>
    <scope>NUCLEOTIDE SEQUENCE [LARGE SCALE GENOMIC DNA]</scope>
</reference>